<name>R2SYQ1_9ENTE</name>
<gene>
    <name evidence="2" type="ORF">UAU_02797</name>
</gene>
<evidence type="ECO:0000256" key="1">
    <source>
        <dbReference type="SAM" id="MobiDB-lite"/>
    </source>
</evidence>
<organism evidence="2 3">
    <name type="scientific">Enterococcus pallens ATCC BAA-351</name>
    <dbReference type="NCBI Taxonomy" id="1158607"/>
    <lineage>
        <taxon>Bacteria</taxon>
        <taxon>Bacillati</taxon>
        <taxon>Bacillota</taxon>
        <taxon>Bacilli</taxon>
        <taxon>Lactobacillales</taxon>
        <taxon>Enterococcaceae</taxon>
        <taxon>Enterococcus</taxon>
    </lineage>
</organism>
<protein>
    <submittedName>
        <fullName evidence="2">Uncharacterized protein</fullName>
    </submittedName>
</protein>
<accession>R2SYQ1</accession>
<feature type="region of interest" description="Disordered" evidence="1">
    <location>
        <begin position="378"/>
        <end position="399"/>
    </location>
</feature>
<proteinExistence type="predicted"/>
<dbReference type="HOGENOM" id="CLU_030941_0_0_9"/>
<dbReference type="AlphaFoldDB" id="R2SYQ1"/>
<feature type="compositionally biased region" description="Polar residues" evidence="1">
    <location>
        <begin position="389"/>
        <end position="398"/>
    </location>
</feature>
<keyword evidence="3" id="KW-1185">Reference proteome</keyword>
<dbReference type="STRING" id="160454.RV10_GL003724"/>
<sequence length="611" mass="66338">MAIEHIKETDTLNQGRQKINEIMDQSNQSAQKVDDYSRTLEQGIRDAKQIAADAGDDAKQIAQNAGAEANVKADQAVADSKTAVETANRAVGTANQNKQEFDTLRNEFDELVAESGDSNPEIVQARTDTEGIKQPTLQARLTRDFGNRLTTADAIKMFSCSVNTPKMMDFSSKTAGNLATNPHQGYSDYTATTLKKPAAAWNEVNQDAYNKLVARDDSGVSTGSTQNGVIPQQLFKFDVIKAIEQIAPTVFSGKSLEESIQLIKNNFVSFTLALRGKATSPNNKNLKAATYLESTDSYSTQLQSSAQEYTDFTTEINDRNFIDSKGKINVLVYSDSSNGVTSSNIDIDYVGVQIVVSLNPLDVLESSGFAKSENVTNQLKQHTDDKNNPHSVTKSQVGLGSVPNYGAATDAEALLGTVNNKMMTPKNVKDVLDAKTVLIEGDQEISGLKNFLTTPKVNDNLILTENNCLVTVLQGIRMKGTVESGTKIKFNNKVLSANSIKSEPIFSIQNETDIICHNPGIYLLQLSAFIQMDLASNNYFYLDLAINGGSPKDTDERLAGIGGQHTLRNEISGSTIVKINSNDVITIKTNTNLKGSATSFGAMTFRIQEVS</sequence>
<dbReference type="RefSeq" id="WP_010757780.1">
    <property type="nucleotide sequence ID" value="NZ_ASWD01000001.1"/>
</dbReference>
<reference evidence="2 3" key="1">
    <citation type="submission" date="2013-02" db="EMBL/GenBank/DDBJ databases">
        <title>The Genome Sequence of Enterococcus pallens BAA-351.</title>
        <authorList>
            <consortium name="The Broad Institute Genome Sequencing Platform"/>
            <consortium name="The Broad Institute Genome Sequencing Center for Infectious Disease"/>
            <person name="Earl A.M."/>
            <person name="Gilmore M.S."/>
            <person name="Lebreton F."/>
            <person name="Walker B."/>
            <person name="Young S.K."/>
            <person name="Zeng Q."/>
            <person name="Gargeya S."/>
            <person name="Fitzgerald M."/>
            <person name="Haas B."/>
            <person name="Abouelleil A."/>
            <person name="Alvarado L."/>
            <person name="Arachchi H.M."/>
            <person name="Berlin A.M."/>
            <person name="Chapman S.B."/>
            <person name="Dewar J."/>
            <person name="Goldberg J."/>
            <person name="Griggs A."/>
            <person name="Gujja S."/>
            <person name="Hansen M."/>
            <person name="Howarth C."/>
            <person name="Imamovic A."/>
            <person name="Larimer J."/>
            <person name="McCowan C."/>
            <person name="Murphy C."/>
            <person name="Neiman D."/>
            <person name="Pearson M."/>
            <person name="Priest M."/>
            <person name="Roberts A."/>
            <person name="Saif S."/>
            <person name="Shea T."/>
            <person name="Sisk P."/>
            <person name="Sykes S."/>
            <person name="Wortman J."/>
            <person name="Nusbaum C."/>
            <person name="Birren B."/>
        </authorList>
    </citation>
    <scope>NUCLEOTIDE SEQUENCE [LARGE SCALE GENOMIC DNA]</scope>
    <source>
        <strain evidence="2 3">ATCC BAA-351</strain>
    </source>
</reference>
<evidence type="ECO:0000313" key="3">
    <source>
        <dbReference type="Proteomes" id="UP000013782"/>
    </source>
</evidence>
<dbReference type="eggNOG" id="COG0584">
    <property type="taxonomic scope" value="Bacteria"/>
</dbReference>
<evidence type="ECO:0000313" key="2">
    <source>
        <dbReference type="EMBL" id="EOH93154.1"/>
    </source>
</evidence>
<dbReference type="Proteomes" id="UP000013782">
    <property type="component" value="Unassembled WGS sequence"/>
</dbReference>
<dbReference type="PATRIC" id="fig|1158607.3.peg.2787"/>
<dbReference type="EMBL" id="AJAQ01000018">
    <property type="protein sequence ID" value="EOH93154.1"/>
    <property type="molecule type" value="Genomic_DNA"/>
</dbReference>
<comment type="caution">
    <text evidence="2">The sequence shown here is derived from an EMBL/GenBank/DDBJ whole genome shotgun (WGS) entry which is preliminary data.</text>
</comment>
<dbReference type="OrthoDB" id="2180620at2"/>